<sequence length="292" mass="33919">MNQKKLKMLRELTKNQVVYLTFNPEDHITNFGTENLEVPELPEENIEEQNALSSFDSNVKIITLDDGRMFMTTNSEGNSNENDETEIKEDELTQNSNDNDTDYEIVQVVGDSPQMFQKMYQMMYCDVGSTDHQNVKKEKSYVCIYEGCGKMYTSTYHLNAHIRNHLGSKPYVCTEERCDKTFSTNYSLKAHIRTHTGEKPYSCLICQKCFKTCGDLQKHIRIHTVFFFFGCGKRFTEYSSLYKHNLVHQPDRPYTCIFCGQKFKQDAAMSVHKRVKHNVLITNDGREIVVVN</sequence>
<evidence type="ECO:0000313" key="9">
    <source>
        <dbReference type="Proteomes" id="UP001162156"/>
    </source>
</evidence>
<dbReference type="FunFam" id="3.30.160.60:FF:000072">
    <property type="entry name" value="zinc finger protein 143 isoform X1"/>
    <property type="match status" value="1"/>
</dbReference>
<feature type="domain" description="C2H2-type" evidence="7">
    <location>
        <begin position="226"/>
        <end position="253"/>
    </location>
</feature>
<keyword evidence="3 5" id="KW-0863">Zinc-finger</keyword>
<dbReference type="PANTHER" id="PTHR23235:SF120">
    <property type="entry name" value="KRUPPEL-LIKE FACTOR 15"/>
    <property type="match status" value="1"/>
</dbReference>
<evidence type="ECO:0000256" key="5">
    <source>
        <dbReference type="PROSITE-ProRule" id="PRU00042"/>
    </source>
</evidence>
<evidence type="ECO:0000256" key="3">
    <source>
        <dbReference type="ARBA" id="ARBA00022771"/>
    </source>
</evidence>
<reference evidence="8" key="1">
    <citation type="journal article" date="2023" name="Insect Mol. Biol.">
        <title>Genome sequencing provides insights into the evolution of gene families encoding plant cell wall-degrading enzymes in longhorned beetles.</title>
        <authorList>
            <person name="Shin N.R."/>
            <person name="Okamura Y."/>
            <person name="Kirsch R."/>
            <person name="Pauchet Y."/>
        </authorList>
    </citation>
    <scope>NUCLEOTIDE SEQUENCE</scope>
    <source>
        <strain evidence="8">RBIC_L_NR</strain>
    </source>
</reference>
<dbReference type="GO" id="GO:0000978">
    <property type="term" value="F:RNA polymerase II cis-regulatory region sequence-specific DNA binding"/>
    <property type="evidence" value="ECO:0007669"/>
    <property type="project" value="TreeGrafter"/>
</dbReference>
<feature type="domain" description="C2H2-type" evidence="7">
    <location>
        <begin position="171"/>
        <end position="200"/>
    </location>
</feature>
<evidence type="ECO:0000259" key="7">
    <source>
        <dbReference type="PROSITE" id="PS50157"/>
    </source>
</evidence>
<dbReference type="AlphaFoldDB" id="A0AAV8ZQW1"/>
<feature type="domain" description="C2H2-type" evidence="7">
    <location>
        <begin position="141"/>
        <end position="170"/>
    </location>
</feature>
<feature type="region of interest" description="Disordered" evidence="6">
    <location>
        <begin position="72"/>
        <end position="98"/>
    </location>
</feature>
<dbReference type="PROSITE" id="PS50157">
    <property type="entry name" value="ZINC_FINGER_C2H2_2"/>
    <property type="match status" value="5"/>
</dbReference>
<accession>A0AAV8ZQW1</accession>
<dbReference type="GO" id="GO:0005634">
    <property type="term" value="C:nucleus"/>
    <property type="evidence" value="ECO:0007669"/>
    <property type="project" value="UniProtKB-ARBA"/>
</dbReference>
<evidence type="ECO:0000256" key="4">
    <source>
        <dbReference type="ARBA" id="ARBA00022833"/>
    </source>
</evidence>
<organism evidence="8 9">
    <name type="scientific">Rhamnusium bicolor</name>
    <dbReference type="NCBI Taxonomy" id="1586634"/>
    <lineage>
        <taxon>Eukaryota</taxon>
        <taxon>Metazoa</taxon>
        <taxon>Ecdysozoa</taxon>
        <taxon>Arthropoda</taxon>
        <taxon>Hexapoda</taxon>
        <taxon>Insecta</taxon>
        <taxon>Pterygota</taxon>
        <taxon>Neoptera</taxon>
        <taxon>Endopterygota</taxon>
        <taxon>Coleoptera</taxon>
        <taxon>Polyphaga</taxon>
        <taxon>Cucujiformia</taxon>
        <taxon>Chrysomeloidea</taxon>
        <taxon>Cerambycidae</taxon>
        <taxon>Lepturinae</taxon>
        <taxon>Rhagiini</taxon>
        <taxon>Rhamnusium</taxon>
    </lineage>
</organism>
<name>A0AAV8ZQW1_9CUCU</name>
<feature type="domain" description="C2H2-type" evidence="7">
    <location>
        <begin position="201"/>
        <end position="224"/>
    </location>
</feature>
<dbReference type="Gene3D" id="3.30.160.60">
    <property type="entry name" value="Classic Zinc Finger"/>
    <property type="match status" value="5"/>
</dbReference>
<dbReference type="EMBL" id="JANEYF010000559">
    <property type="protein sequence ID" value="KAJ8969279.1"/>
    <property type="molecule type" value="Genomic_DNA"/>
</dbReference>
<proteinExistence type="predicted"/>
<dbReference type="GO" id="GO:0000981">
    <property type="term" value="F:DNA-binding transcription factor activity, RNA polymerase II-specific"/>
    <property type="evidence" value="ECO:0007669"/>
    <property type="project" value="TreeGrafter"/>
</dbReference>
<dbReference type="Pfam" id="PF00096">
    <property type="entry name" value="zf-C2H2"/>
    <property type="match status" value="3"/>
</dbReference>
<evidence type="ECO:0000313" key="8">
    <source>
        <dbReference type="EMBL" id="KAJ8969279.1"/>
    </source>
</evidence>
<dbReference type="InterPro" id="IPR013087">
    <property type="entry name" value="Znf_C2H2_type"/>
</dbReference>
<keyword evidence="1" id="KW-0479">Metal-binding</keyword>
<dbReference type="PANTHER" id="PTHR23235">
    <property type="entry name" value="KRUEPPEL-LIKE TRANSCRIPTION FACTOR"/>
    <property type="match status" value="1"/>
</dbReference>
<dbReference type="FunFam" id="3.30.160.60:FF:002343">
    <property type="entry name" value="Zinc finger protein 33A"/>
    <property type="match status" value="1"/>
</dbReference>
<keyword evidence="9" id="KW-1185">Reference proteome</keyword>
<dbReference type="SMART" id="SM00355">
    <property type="entry name" value="ZnF_C2H2"/>
    <property type="match status" value="5"/>
</dbReference>
<dbReference type="GO" id="GO:0008270">
    <property type="term" value="F:zinc ion binding"/>
    <property type="evidence" value="ECO:0007669"/>
    <property type="project" value="UniProtKB-KW"/>
</dbReference>
<feature type="domain" description="C2H2-type" evidence="7">
    <location>
        <begin position="254"/>
        <end position="277"/>
    </location>
</feature>
<comment type="caution">
    <text evidence="8">The sequence shown here is derived from an EMBL/GenBank/DDBJ whole genome shotgun (WGS) entry which is preliminary data.</text>
</comment>
<evidence type="ECO:0000256" key="6">
    <source>
        <dbReference type="SAM" id="MobiDB-lite"/>
    </source>
</evidence>
<protein>
    <recommendedName>
        <fullName evidence="7">C2H2-type domain-containing protein</fullName>
    </recommendedName>
</protein>
<dbReference type="PROSITE" id="PS00028">
    <property type="entry name" value="ZINC_FINGER_C2H2_1"/>
    <property type="match status" value="4"/>
</dbReference>
<dbReference type="Proteomes" id="UP001162156">
    <property type="component" value="Unassembled WGS sequence"/>
</dbReference>
<keyword evidence="2" id="KW-0677">Repeat</keyword>
<evidence type="ECO:0000256" key="1">
    <source>
        <dbReference type="ARBA" id="ARBA00022723"/>
    </source>
</evidence>
<dbReference type="SUPFAM" id="SSF57667">
    <property type="entry name" value="beta-beta-alpha zinc fingers"/>
    <property type="match status" value="3"/>
</dbReference>
<keyword evidence="4" id="KW-0862">Zinc</keyword>
<gene>
    <name evidence="8" type="ORF">NQ314_001817</name>
</gene>
<dbReference type="FunFam" id="3.30.160.60:FF:000125">
    <property type="entry name" value="Putative zinc finger protein 143"/>
    <property type="match status" value="1"/>
</dbReference>
<evidence type="ECO:0000256" key="2">
    <source>
        <dbReference type="ARBA" id="ARBA00022737"/>
    </source>
</evidence>
<dbReference type="InterPro" id="IPR036236">
    <property type="entry name" value="Znf_C2H2_sf"/>
</dbReference>